<name>A0AAT9DSY4_SERMA</name>
<evidence type="ECO:0000256" key="3">
    <source>
        <dbReference type="ARBA" id="ARBA00023163"/>
    </source>
</evidence>
<proteinExistence type="inferred from homology"/>
<gene>
    <name evidence="4" type="ORF">SM39_0548</name>
</gene>
<dbReference type="GO" id="GO:0006355">
    <property type="term" value="P:regulation of DNA-templated transcription"/>
    <property type="evidence" value="ECO:0007669"/>
    <property type="project" value="InterPro"/>
</dbReference>
<sequence>MRLESIPKCFAPKSPTFSDSPRATASDSLTGTDVMAAFGMCQAQAEFGLDLFLAKQGISSPERALERLKEYAIKAAGAHKAIRKHSEEVQHKAIGIMVAFAFQDYSRSAASVRTCECCRGEGFIDAEVFTNKVQYPDGKPPKWAKITKGVFPSYWEEVKSVREVVKVLCPTCKGKKVISNACRCHGRGKVLDKKLSDKTGIPVMKDCDKCSGRGYARLPAEQVRKALALEGLEIAETTWRRDYKPFYEQLVTQCHKEESIADSMLAAVTA</sequence>
<keyword evidence="1" id="KW-0805">Transcription regulation</keyword>
<evidence type="ECO:0000313" key="4">
    <source>
        <dbReference type="EMBL" id="BAO32610.1"/>
    </source>
</evidence>
<dbReference type="InterPro" id="IPR036410">
    <property type="entry name" value="HSP_DnaJ_Cys-rich_dom_sf"/>
</dbReference>
<dbReference type="GO" id="GO:0003677">
    <property type="term" value="F:DNA binding"/>
    <property type="evidence" value="ECO:0007669"/>
    <property type="project" value="UniProtKB-KW"/>
</dbReference>
<evidence type="ECO:0000256" key="2">
    <source>
        <dbReference type="ARBA" id="ARBA00023125"/>
    </source>
</evidence>
<dbReference type="Gene3D" id="1.10.274.110">
    <property type="match status" value="1"/>
</dbReference>
<dbReference type="InterPro" id="IPR038500">
    <property type="entry name" value="Antitermination_sf"/>
</dbReference>
<dbReference type="Pfam" id="PF03589">
    <property type="entry name" value="Antiterm"/>
    <property type="match status" value="2"/>
</dbReference>
<dbReference type="RefSeq" id="WP_041033767.1">
    <property type="nucleotide sequence ID" value="NZ_AP013063.1"/>
</dbReference>
<dbReference type="AlphaFoldDB" id="A0AAT9DSY4"/>
<organism evidence="4">
    <name type="scientific">Serratia marcescens SM39</name>
    <dbReference type="NCBI Taxonomy" id="1334564"/>
    <lineage>
        <taxon>Bacteria</taxon>
        <taxon>Pseudomonadati</taxon>
        <taxon>Pseudomonadota</taxon>
        <taxon>Gammaproteobacteria</taxon>
        <taxon>Enterobacterales</taxon>
        <taxon>Yersiniaceae</taxon>
        <taxon>Serratia</taxon>
    </lineage>
</organism>
<keyword evidence="3" id="KW-0804">Transcription</keyword>
<dbReference type="SUPFAM" id="SSF57938">
    <property type="entry name" value="DnaJ/Hsp40 cysteine-rich domain"/>
    <property type="match status" value="1"/>
</dbReference>
<reference evidence="4" key="1">
    <citation type="journal article" date="2014" name="Genome Biol. Evol.">
        <title>Genome evolution and plasticity of Serratia marcescens, an important multidrug-resistant nosocomial pathogen.</title>
        <authorList>
            <person name="Iguchi A."/>
            <person name="Nagaya Y."/>
            <person name="Pradel E."/>
            <person name="Ooka T."/>
            <person name="Ogura Y."/>
            <person name="Katsura K."/>
            <person name="Kurokawa K."/>
            <person name="Oshima K."/>
            <person name="Hattori M."/>
            <person name="Parkhill J."/>
            <person name="Sebaihia M."/>
            <person name="Coulthurst S.J."/>
            <person name="Gotoh N."/>
            <person name="Thomson N.R."/>
            <person name="Ewbank J.J."/>
            <person name="Hayashi T."/>
        </authorList>
    </citation>
    <scope>NUCLEOTIDE SEQUENCE</scope>
    <source>
        <strain evidence="4">SM39</strain>
    </source>
</reference>
<dbReference type="EMBL" id="AP013063">
    <property type="protein sequence ID" value="BAO32610.1"/>
    <property type="molecule type" value="Genomic_DNA"/>
</dbReference>
<protein>
    <submittedName>
        <fullName evidence="4">Antitermination protein Q</fullName>
    </submittedName>
</protein>
<dbReference type="KEGG" id="smar:SM39_0548"/>
<dbReference type="InterPro" id="IPR003222">
    <property type="entry name" value="Antitermntn"/>
</dbReference>
<evidence type="ECO:0000256" key="1">
    <source>
        <dbReference type="ARBA" id="ARBA00023015"/>
    </source>
</evidence>
<dbReference type="HAMAP" id="MF_04158">
    <property type="entry name" value="Antitermination_lambda"/>
    <property type="match status" value="1"/>
</dbReference>
<keyword evidence="2" id="KW-0238">DNA-binding</keyword>
<accession>A0AAT9DSY4</accession>